<evidence type="ECO:0000313" key="1">
    <source>
        <dbReference type="EMBL" id="CAB4198813.1"/>
    </source>
</evidence>
<reference evidence="1" key="1">
    <citation type="submission" date="2020-05" db="EMBL/GenBank/DDBJ databases">
        <authorList>
            <person name="Chiriac C."/>
            <person name="Salcher M."/>
            <person name="Ghai R."/>
            <person name="Kavagutti S V."/>
        </authorList>
    </citation>
    <scope>NUCLEOTIDE SEQUENCE</scope>
</reference>
<proteinExistence type="predicted"/>
<accession>A0A6J5RN72</accession>
<organism evidence="1">
    <name type="scientific">uncultured Caudovirales phage</name>
    <dbReference type="NCBI Taxonomy" id="2100421"/>
    <lineage>
        <taxon>Viruses</taxon>
        <taxon>Duplodnaviria</taxon>
        <taxon>Heunggongvirae</taxon>
        <taxon>Uroviricota</taxon>
        <taxon>Caudoviricetes</taxon>
        <taxon>Peduoviridae</taxon>
        <taxon>Maltschvirus</taxon>
        <taxon>Maltschvirus maltsch</taxon>
    </lineage>
</organism>
<name>A0A6J5RN72_9CAUD</name>
<dbReference type="EMBL" id="LR797273">
    <property type="protein sequence ID" value="CAB4198813.1"/>
    <property type="molecule type" value="Genomic_DNA"/>
</dbReference>
<sequence length="70" mass="7868">MRITTKIIRGNERRLYQVYANGKITPLYVSWDGTMKEWDLSTDAHHIMSAHSKGALLNRLDALVAALGVV</sequence>
<protein>
    <submittedName>
        <fullName evidence="1">Uncharacterized protein</fullName>
    </submittedName>
</protein>
<gene>
    <name evidence="1" type="ORF">UFOVP1324_40</name>
</gene>